<dbReference type="InterPro" id="IPR036856">
    <property type="entry name" value="Ald_Oxase/Xan_DH_a/b_sf"/>
</dbReference>
<dbReference type="Gene3D" id="3.30.365.10">
    <property type="entry name" value="Aldehyde oxidase/xanthine dehydrogenase, molybdopterin binding domain"/>
    <property type="match status" value="4"/>
</dbReference>
<dbReference type="InterPro" id="IPR036884">
    <property type="entry name" value="2Fe-2S-bd_dom_sf"/>
</dbReference>
<dbReference type="Proteomes" id="UP001500635">
    <property type="component" value="Unassembled WGS sequence"/>
</dbReference>
<dbReference type="SUPFAM" id="SSF56003">
    <property type="entry name" value="Molybdenum cofactor-binding domain"/>
    <property type="match status" value="1"/>
</dbReference>
<dbReference type="PANTHER" id="PTHR11908">
    <property type="entry name" value="XANTHINE DEHYDROGENASE"/>
    <property type="match status" value="1"/>
</dbReference>
<sequence length="891" mass="93172">MTRIEITVDGRPVALDVAPGQCLRTALRDAGAHAVKRGCDHGDCGACTVLLDGRPRHSCITPAVRADGAVITTAAGLAPAGEMHEVARDFVAAAGFQCGYCTPGMVVTAAAYRAGLGPRDPAEAFKGSLCRCTGYRAIRSALAGTPGADCPRAPAAARVVTGTEPYTLDDPPGQPAPNGLLHMAFVLSPHAHARVLRVDSAAARSVDGVRAVLTAADDPGVRHSWARHHLRTDDPDDTVLFDTVARYIGQRMVAVVADDPRTAARAADLVRIEYQQLPAVLTPQDALRGDVVLHPDAGPDSRIADPAHNIVAAGGGGCGDVEAGLAAAAATVDGTWSTHRVQHAHLETHGARAWRDDAGRLVIVSSTQVPFLVRDEIAHLLSLPREEVRVFARRVGGGFGGKQEMLLEGYVALATLLLDAPVQAEMPRRQQFTTAPCRHPFTVRVRAGCDGAGVLTALDLDVTSNAGAYGNHSTGVLFHGCSESVAVYRCANKRIAARAVYTNTVPSGAFRGYGLGQVQFAVEGAMTELARRIGLDPIEFRRRNVIRPGDPLVDFHTEGPDPADGDLTYGGSYGLDQCLDAVAARLRSSKATPDGWLRGRGVALAMIATLPPRGHVADATVAITPDGPELSVGTAEFGNGTTTVLGQLVARALCVPPSAVAIRQSDTDVVGHDTGAFGSAGTVVAGRAVWQAAQAAADAVRAEAARRHGIDPGAVDLAALDLPEYAGIVARGRHEGTPRSLAFNVHGFDLAVDPETGEVAILRSVHAADAGTVLNPEQLRGQVEGAVAQALGTVMFEEMRVGPDGGVENPELRNYHLPQMADVPDTEVVFAATHDDLGPLGAKSMSEAPYNPVAPAFAAAISEALGVACRDLPLTRDRIWRLQHVHPTVGS</sequence>
<dbReference type="Gene3D" id="3.10.20.30">
    <property type="match status" value="1"/>
</dbReference>
<proteinExistence type="inferred from homology"/>
<keyword evidence="5" id="KW-0408">Iron</keyword>
<keyword evidence="2" id="KW-0500">Molybdenum</keyword>
<keyword evidence="8" id="KW-1185">Reference proteome</keyword>
<dbReference type="SMART" id="SM01008">
    <property type="entry name" value="Ald_Xan_dh_C"/>
    <property type="match status" value="1"/>
</dbReference>
<dbReference type="Pfam" id="PF20256">
    <property type="entry name" value="MoCoBD_2"/>
    <property type="match status" value="1"/>
</dbReference>
<dbReference type="InterPro" id="IPR002888">
    <property type="entry name" value="2Fe-2S-bd"/>
</dbReference>
<dbReference type="InterPro" id="IPR001041">
    <property type="entry name" value="2Fe-2S_ferredoxin-type"/>
</dbReference>
<dbReference type="CDD" id="cd00207">
    <property type="entry name" value="fer2"/>
    <property type="match status" value="1"/>
</dbReference>
<keyword evidence="3" id="KW-0479">Metal-binding</keyword>
<dbReference type="InterPro" id="IPR046867">
    <property type="entry name" value="AldOxase/xan_DH_MoCoBD2"/>
</dbReference>
<dbReference type="SUPFAM" id="SSF54292">
    <property type="entry name" value="2Fe-2S ferredoxin-like"/>
    <property type="match status" value="1"/>
</dbReference>
<evidence type="ECO:0000256" key="5">
    <source>
        <dbReference type="ARBA" id="ARBA00023004"/>
    </source>
</evidence>
<comment type="caution">
    <text evidence="7">The sequence shown here is derived from an EMBL/GenBank/DDBJ whole genome shotgun (WGS) entry which is preliminary data.</text>
</comment>
<comment type="similarity">
    <text evidence="1">Belongs to the xanthine dehydrogenase family.</text>
</comment>
<dbReference type="EMBL" id="BAABFR010000051">
    <property type="protein sequence ID" value="GAA4396801.1"/>
    <property type="molecule type" value="Genomic_DNA"/>
</dbReference>
<evidence type="ECO:0000256" key="4">
    <source>
        <dbReference type="ARBA" id="ARBA00023002"/>
    </source>
</evidence>
<accession>A0ABP8JWH5</accession>
<evidence type="ECO:0000313" key="8">
    <source>
        <dbReference type="Proteomes" id="UP001500635"/>
    </source>
</evidence>
<name>A0ABP8JWH5_9ACTN</name>
<organism evidence="7 8">
    <name type="scientific">Tsukamurella soli</name>
    <dbReference type="NCBI Taxonomy" id="644556"/>
    <lineage>
        <taxon>Bacteria</taxon>
        <taxon>Bacillati</taxon>
        <taxon>Actinomycetota</taxon>
        <taxon>Actinomycetes</taxon>
        <taxon>Mycobacteriales</taxon>
        <taxon>Tsukamurellaceae</taxon>
        <taxon>Tsukamurella</taxon>
    </lineage>
</organism>
<dbReference type="Pfam" id="PF01799">
    <property type="entry name" value="Fer2_2"/>
    <property type="match status" value="1"/>
</dbReference>
<dbReference type="Pfam" id="PF00111">
    <property type="entry name" value="Fer2"/>
    <property type="match status" value="1"/>
</dbReference>
<dbReference type="InterPro" id="IPR008274">
    <property type="entry name" value="AldOxase/xan_DH_MoCoBD1"/>
</dbReference>
<feature type="domain" description="2Fe-2S ferredoxin-type" evidence="6">
    <location>
        <begin position="2"/>
        <end position="77"/>
    </location>
</feature>
<evidence type="ECO:0000256" key="2">
    <source>
        <dbReference type="ARBA" id="ARBA00022505"/>
    </source>
</evidence>
<dbReference type="Gene3D" id="1.10.150.120">
    <property type="entry name" value="[2Fe-2S]-binding domain"/>
    <property type="match status" value="1"/>
</dbReference>
<dbReference type="Pfam" id="PF01315">
    <property type="entry name" value="Ald_Xan_dh_C"/>
    <property type="match status" value="1"/>
</dbReference>
<dbReference type="SUPFAM" id="SSF47741">
    <property type="entry name" value="CO dehydrogenase ISP C-domain like"/>
    <property type="match status" value="1"/>
</dbReference>
<dbReference type="PANTHER" id="PTHR11908:SF132">
    <property type="entry name" value="ALDEHYDE OXIDASE 1-RELATED"/>
    <property type="match status" value="1"/>
</dbReference>
<dbReference type="SUPFAM" id="SSF54665">
    <property type="entry name" value="CO dehydrogenase molybdoprotein N-domain-like"/>
    <property type="match status" value="1"/>
</dbReference>
<dbReference type="PROSITE" id="PS51085">
    <property type="entry name" value="2FE2S_FER_2"/>
    <property type="match status" value="1"/>
</dbReference>
<dbReference type="InterPro" id="IPR037165">
    <property type="entry name" value="AldOxase/xan_DH_Mopterin-bd_sf"/>
</dbReference>
<dbReference type="InterPro" id="IPR012675">
    <property type="entry name" value="Beta-grasp_dom_sf"/>
</dbReference>
<evidence type="ECO:0000256" key="1">
    <source>
        <dbReference type="ARBA" id="ARBA00006849"/>
    </source>
</evidence>
<dbReference type="InterPro" id="IPR016208">
    <property type="entry name" value="Ald_Oxase/xanthine_DH-like"/>
</dbReference>
<dbReference type="InterPro" id="IPR036010">
    <property type="entry name" value="2Fe-2S_ferredoxin-like_sf"/>
</dbReference>
<protein>
    <submittedName>
        <fullName evidence="7">Molybdopterin-dependent oxidoreductase</fullName>
    </submittedName>
</protein>
<keyword evidence="4" id="KW-0560">Oxidoreductase</keyword>
<gene>
    <name evidence="7" type="ORF">GCM10023147_31520</name>
</gene>
<dbReference type="InterPro" id="IPR006058">
    <property type="entry name" value="2Fe2S_fd_BS"/>
</dbReference>
<evidence type="ECO:0000313" key="7">
    <source>
        <dbReference type="EMBL" id="GAA4396801.1"/>
    </source>
</evidence>
<dbReference type="Pfam" id="PF02738">
    <property type="entry name" value="MoCoBD_1"/>
    <property type="match status" value="1"/>
</dbReference>
<evidence type="ECO:0000256" key="3">
    <source>
        <dbReference type="ARBA" id="ARBA00022723"/>
    </source>
</evidence>
<dbReference type="Gene3D" id="3.90.1170.50">
    <property type="entry name" value="Aldehyde oxidase/xanthine dehydrogenase, a/b hammerhead"/>
    <property type="match status" value="1"/>
</dbReference>
<dbReference type="InterPro" id="IPR000674">
    <property type="entry name" value="Ald_Oxase/Xan_DH_a/b"/>
</dbReference>
<reference evidence="8" key="1">
    <citation type="journal article" date="2019" name="Int. J. Syst. Evol. Microbiol.">
        <title>The Global Catalogue of Microorganisms (GCM) 10K type strain sequencing project: providing services to taxonomists for standard genome sequencing and annotation.</title>
        <authorList>
            <consortium name="The Broad Institute Genomics Platform"/>
            <consortium name="The Broad Institute Genome Sequencing Center for Infectious Disease"/>
            <person name="Wu L."/>
            <person name="Ma J."/>
        </authorList>
    </citation>
    <scope>NUCLEOTIDE SEQUENCE [LARGE SCALE GENOMIC DNA]</scope>
    <source>
        <strain evidence="8">JCM 17688</strain>
    </source>
</reference>
<dbReference type="PROSITE" id="PS00197">
    <property type="entry name" value="2FE2S_FER_1"/>
    <property type="match status" value="1"/>
</dbReference>
<evidence type="ECO:0000259" key="6">
    <source>
        <dbReference type="PROSITE" id="PS51085"/>
    </source>
</evidence>